<evidence type="ECO:0000313" key="1">
    <source>
        <dbReference type="EMBL" id="HFC92796.1"/>
    </source>
</evidence>
<reference evidence="1" key="1">
    <citation type="journal article" date="2020" name="mSystems">
        <title>Genome- and Community-Level Interaction Insights into Carbon Utilization and Element Cycling Functions of Hydrothermarchaeota in Hydrothermal Sediment.</title>
        <authorList>
            <person name="Zhou Z."/>
            <person name="Liu Y."/>
            <person name="Xu W."/>
            <person name="Pan J."/>
            <person name="Luo Z.H."/>
            <person name="Li M."/>
        </authorList>
    </citation>
    <scope>NUCLEOTIDE SEQUENCE [LARGE SCALE GENOMIC DNA]</scope>
    <source>
        <strain evidence="1">HyVt-493</strain>
    </source>
</reference>
<proteinExistence type="predicted"/>
<dbReference type="EMBL" id="DRMS01000310">
    <property type="protein sequence ID" value="HFC92796.1"/>
    <property type="molecule type" value="Genomic_DNA"/>
</dbReference>
<dbReference type="Proteomes" id="UP000885750">
    <property type="component" value="Unassembled WGS sequence"/>
</dbReference>
<organism evidence="1">
    <name type="scientific">Leucothrix mucor</name>
    <dbReference type="NCBI Taxonomy" id="45248"/>
    <lineage>
        <taxon>Bacteria</taxon>
        <taxon>Pseudomonadati</taxon>
        <taxon>Pseudomonadota</taxon>
        <taxon>Gammaproteobacteria</taxon>
        <taxon>Thiotrichales</taxon>
        <taxon>Thiotrichaceae</taxon>
        <taxon>Leucothrix</taxon>
    </lineage>
</organism>
<accession>A0A7V2WV50</accession>
<dbReference type="AlphaFoldDB" id="A0A7V2WV50"/>
<protein>
    <submittedName>
        <fullName evidence="1">Uncharacterized protein</fullName>
    </submittedName>
</protein>
<gene>
    <name evidence="1" type="ORF">ENJ51_08295</name>
</gene>
<sequence>MGSMSVGIDYNRPQQGKSGYAIRLQLNNPQNKRTNSAINGSISAQHFSKSYQSLHLDNHYPTQGAGY</sequence>
<name>A0A7V2WV50_LEUMU</name>
<comment type="caution">
    <text evidence="1">The sequence shown here is derived from an EMBL/GenBank/DDBJ whole genome shotgun (WGS) entry which is preliminary data.</text>
</comment>